<name>A0ACC0MGZ2_RHOML</name>
<keyword evidence="2" id="KW-1185">Reference proteome</keyword>
<dbReference type="EMBL" id="CM046396">
    <property type="protein sequence ID" value="KAI8540245.1"/>
    <property type="molecule type" value="Genomic_DNA"/>
</dbReference>
<comment type="caution">
    <text evidence="1">The sequence shown here is derived from an EMBL/GenBank/DDBJ whole genome shotgun (WGS) entry which is preliminary data.</text>
</comment>
<evidence type="ECO:0000313" key="2">
    <source>
        <dbReference type="Proteomes" id="UP001062846"/>
    </source>
</evidence>
<proteinExistence type="predicted"/>
<protein>
    <submittedName>
        <fullName evidence="1">Uncharacterized protein</fullName>
    </submittedName>
</protein>
<accession>A0ACC0MGZ2</accession>
<reference evidence="1" key="1">
    <citation type="submission" date="2022-02" db="EMBL/GenBank/DDBJ databases">
        <title>Plant Genome Project.</title>
        <authorList>
            <person name="Zhang R.-G."/>
        </authorList>
    </citation>
    <scope>NUCLEOTIDE SEQUENCE</scope>
    <source>
        <strain evidence="1">AT1</strain>
    </source>
</reference>
<sequence>MHRSASTPRVSDDHSKYHSSPPSSSSSSSAALRALSLEADELPVLEPMSEVYKKEKSRFKFGETVVHIIPFVLLFCALVLWFFSNPDIDVSIRGDSVAARLEGLALEGELDTDSSQTGVLAGIDLGDLDPARHAIDYLFKLLLIGDSGVGKSCLLLRFADDSYLDSYISTIGVDFKIRTVEQDGKTIKLQIWDTAGQERFRTITSSYYRGAHGIIIVYDVTDQESFNNVKQWLNEIDRYANGSVNKLLVGNKCDLSANRVVSYDTAKAFADEIGIPFMETSAKNATNVEQAFMAMSADIKDRMASQPAMNAKPPTVQIRGQPVGQKSSGCCSS</sequence>
<evidence type="ECO:0000313" key="1">
    <source>
        <dbReference type="EMBL" id="KAI8540245.1"/>
    </source>
</evidence>
<organism evidence="1 2">
    <name type="scientific">Rhododendron molle</name>
    <name type="common">Chinese azalea</name>
    <name type="synonym">Azalea mollis</name>
    <dbReference type="NCBI Taxonomy" id="49168"/>
    <lineage>
        <taxon>Eukaryota</taxon>
        <taxon>Viridiplantae</taxon>
        <taxon>Streptophyta</taxon>
        <taxon>Embryophyta</taxon>
        <taxon>Tracheophyta</taxon>
        <taxon>Spermatophyta</taxon>
        <taxon>Magnoliopsida</taxon>
        <taxon>eudicotyledons</taxon>
        <taxon>Gunneridae</taxon>
        <taxon>Pentapetalae</taxon>
        <taxon>asterids</taxon>
        <taxon>Ericales</taxon>
        <taxon>Ericaceae</taxon>
        <taxon>Ericoideae</taxon>
        <taxon>Rhodoreae</taxon>
        <taxon>Rhododendron</taxon>
    </lineage>
</organism>
<gene>
    <name evidence="1" type="ORF">RHMOL_Rhmol09G0247800</name>
</gene>
<dbReference type="Proteomes" id="UP001062846">
    <property type="component" value="Chromosome 9"/>
</dbReference>